<dbReference type="AlphaFoldDB" id="A0A377SWJ8"/>
<dbReference type="GO" id="GO:0005524">
    <property type="term" value="F:ATP binding"/>
    <property type="evidence" value="ECO:0007669"/>
    <property type="project" value="UniProtKB-KW"/>
</dbReference>
<evidence type="ECO:0000313" key="7">
    <source>
        <dbReference type="Proteomes" id="UP000255108"/>
    </source>
</evidence>
<evidence type="ECO:0000256" key="1">
    <source>
        <dbReference type="ARBA" id="ARBA00022679"/>
    </source>
</evidence>
<protein>
    <submittedName>
        <fullName evidence="5">Ethanolamine utilization cobalamin adenosyltransferase</fullName>
    </submittedName>
</protein>
<evidence type="ECO:0000313" key="8">
    <source>
        <dbReference type="Proteomes" id="UP000295794"/>
    </source>
</evidence>
<dbReference type="InterPro" id="IPR016030">
    <property type="entry name" value="CblAdoTrfase-like"/>
</dbReference>
<gene>
    <name evidence="6" type="ORF">EV682_10416</name>
    <name evidence="5" type="ORF">NCTC11159_03924</name>
</gene>
<keyword evidence="2" id="KW-0547">Nucleotide-binding</keyword>
<sequence>MMTFITEDWLREHFGRATGTEIQLPANARLTPAARSLIEDRHLVVKFINADGSVFVEQTDADGKIVLEPVHVLTGDAEHHAAHCALCQQVVTRKSAAMTHLNASTMVAKNDERIRLRGLLDSTIALAIWVQTEFDPQGRRKALAHMLADIRSWLGNVLRAEVSGEPMSAISMGDLDEVRIHALSHQPLKELGHDHIVPALEHGASIAKLNLLRARIRECEVQAADLYIDRDFELSRPDILQALNRLSSAVYVLMILVLLQEAGKPLPNLGGH</sequence>
<evidence type="ECO:0000256" key="3">
    <source>
        <dbReference type="ARBA" id="ARBA00022840"/>
    </source>
</evidence>
<keyword evidence="1 5" id="KW-0808">Transferase</keyword>
<proteinExistence type="predicted"/>
<reference evidence="6 8" key="2">
    <citation type="submission" date="2019-03" db="EMBL/GenBank/DDBJ databases">
        <title>Genomic Encyclopedia of Type Strains, Phase IV (KMG-IV): sequencing the most valuable type-strain genomes for metagenomic binning, comparative biology and taxonomic classification.</title>
        <authorList>
            <person name="Goeker M."/>
        </authorList>
    </citation>
    <scope>NUCLEOTIDE SEQUENCE [LARGE SCALE GENOMIC DNA]</scope>
    <source>
        <strain evidence="6 8">DSM 3764</strain>
    </source>
</reference>
<dbReference type="Gene3D" id="1.20.1200.10">
    <property type="entry name" value="Cobalamin adenosyltransferase-like"/>
    <property type="match status" value="1"/>
</dbReference>
<dbReference type="OrthoDB" id="306726at2"/>
<dbReference type="NCBIfam" id="NF011595">
    <property type="entry name" value="PRK15020.1"/>
    <property type="match status" value="1"/>
</dbReference>
<dbReference type="EMBL" id="SMBT01000004">
    <property type="protein sequence ID" value="TCU87852.1"/>
    <property type="molecule type" value="Genomic_DNA"/>
</dbReference>
<organism evidence="5 7">
    <name type="scientific">Iodobacter fluviatilis</name>
    <dbReference type="NCBI Taxonomy" id="537"/>
    <lineage>
        <taxon>Bacteria</taxon>
        <taxon>Pseudomonadati</taxon>
        <taxon>Pseudomonadota</taxon>
        <taxon>Betaproteobacteria</taxon>
        <taxon>Neisseriales</taxon>
        <taxon>Chitinibacteraceae</taxon>
        <taxon>Iodobacter</taxon>
    </lineage>
</organism>
<dbReference type="GO" id="GO:0008817">
    <property type="term" value="F:corrinoid adenosyltransferase activity"/>
    <property type="evidence" value="ECO:0007669"/>
    <property type="project" value="InterPro"/>
</dbReference>
<dbReference type="SUPFAM" id="SSF89028">
    <property type="entry name" value="Cobalamin adenosyltransferase-like"/>
    <property type="match status" value="1"/>
</dbReference>
<dbReference type="GO" id="GO:0006580">
    <property type="term" value="P:ethanolamine metabolic process"/>
    <property type="evidence" value="ECO:0007669"/>
    <property type="project" value="InterPro"/>
</dbReference>
<dbReference type="EMBL" id="UGHR01000004">
    <property type="protein sequence ID" value="STR45353.1"/>
    <property type="molecule type" value="Genomic_DNA"/>
</dbReference>
<dbReference type="Proteomes" id="UP000255108">
    <property type="component" value="Unassembled WGS sequence"/>
</dbReference>
<keyword evidence="8" id="KW-1185">Reference proteome</keyword>
<dbReference type="PIRSF" id="PIRSF012294">
    <property type="entry name" value="ATR_EutT"/>
    <property type="match status" value="1"/>
</dbReference>
<evidence type="ECO:0000313" key="6">
    <source>
        <dbReference type="EMBL" id="TCU87852.1"/>
    </source>
</evidence>
<dbReference type="Pfam" id="PF01923">
    <property type="entry name" value="Cob_adeno_trans"/>
    <property type="match status" value="1"/>
</dbReference>
<reference evidence="5 7" key="1">
    <citation type="submission" date="2018-06" db="EMBL/GenBank/DDBJ databases">
        <authorList>
            <consortium name="Pathogen Informatics"/>
            <person name="Doyle S."/>
        </authorList>
    </citation>
    <scope>NUCLEOTIDE SEQUENCE [LARGE SCALE GENOMIC DNA]</scope>
    <source>
        <strain evidence="5 7">NCTC11159</strain>
    </source>
</reference>
<feature type="domain" description="Cobalamin adenosyltransferase-like" evidence="4">
    <location>
        <begin position="96"/>
        <end position="256"/>
    </location>
</feature>
<dbReference type="InterPro" id="IPR036451">
    <property type="entry name" value="CblAdoTrfase-like_sf"/>
</dbReference>
<name>A0A377SWJ8_9NEIS</name>
<dbReference type="Proteomes" id="UP000295794">
    <property type="component" value="Unassembled WGS sequence"/>
</dbReference>
<accession>A0A377SWJ8</accession>
<evidence type="ECO:0000256" key="2">
    <source>
        <dbReference type="ARBA" id="ARBA00022741"/>
    </source>
</evidence>
<dbReference type="RefSeq" id="WP_115229277.1">
    <property type="nucleotide sequence ID" value="NZ_CAWOLO010000004.1"/>
</dbReference>
<evidence type="ECO:0000313" key="5">
    <source>
        <dbReference type="EMBL" id="STR45353.1"/>
    </source>
</evidence>
<keyword evidence="3" id="KW-0067">ATP-binding</keyword>
<dbReference type="GO" id="GO:0009236">
    <property type="term" value="P:cobalamin biosynthetic process"/>
    <property type="evidence" value="ECO:0007669"/>
    <property type="project" value="InterPro"/>
</dbReference>
<evidence type="ECO:0000259" key="4">
    <source>
        <dbReference type="Pfam" id="PF01923"/>
    </source>
</evidence>
<dbReference type="InterPro" id="IPR009194">
    <property type="entry name" value="AdoTrfase_EutT"/>
</dbReference>